<dbReference type="PROSITE" id="PS50002">
    <property type="entry name" value="SH3"/>
    <property type="match status" value="1"/>
</dbReference>
<feature type="compositionally biased region" description="Low complexity" evidence="3">
    <location>
        <begin position="62"/>
        <end position="71"/>
    </location>
</feature>
<keyword evidence="6" id="KW-1185">Reference proteome</keyword>
<organism evidence="5 6">
    <name type="scientific">Rhodotorula taiwanensis</name>
    <dbReference type="NCBI Taxonomy" id="741276"/>
    <lineage>
        <taxon>Eukaryota</taxon>
        <taxon>Fungi</taxon>
        <taxon>Dikarya</taxon>
        <taxon>Basidiomycota</taxon>
        <taxon>Pucciniomycotina</taxon>
        <taxon>Microbotryomycetes</taxon>
        <taxon>Sporidiobolales</taxon>
        <taxon>Sporidiobolaceae</taxon>
        <taxon>Rhodotorula</taxon>
    </lineage>
</organism>
<proteinExistence type="predicted"/>
<evidence type="ECO:0000259" key="4">
    <source>
        <dbReference type="PROSITE" id="PS50002"/>
    </source>
</evidence>
<dbReference type="InterPro" id="IPR001452">
    <property type="entry name" value="SH3_domain"/>
</dbReference>
<sequence>MWAAALTDPQERAAFRSMLGEYFDRPFPTLPPPSTRPAAATATARTLAPLPQIRSSASYHSPAPATAAAPPATAPPRDRRSGPRRPAGLEDDTPAEQPPRPAKTGMFDSSSSKVLSNYMAASKAPPEQREFERHKALAPLYMKAAEHAIKSQFQPANNAGAAEPASAAAAPSHSYAGPSRLAPPPRAPPPMRNNVKKVRALYDYEGGGLEDLPIAEGEELTVVETVSGDWLKCRNSLGSEGLVPSSYVK</sequence>
<protein>
    <recommendedName>
        <fullName evidence="4">SH3 domain-containing protein</fullName>
    </recommendedName>
</protein>
<evidence type="ECO:0000256" key="2">
    <source>
        <dbReference type="PROSITE-ProRule" id="PRU00192"/>
    </source>
</evidence>
<dbReference type="Pfam" id="PF00018">
    <property type="entry name" value="SH3_1"/>
    <property type="match status" value="1"/>
</dbReference>
<dbReference type="OrthoDB" id="2529684at2759"/>
<dbReference type="PRINTS" id="PR00452">
    <property type="entry name" value="SH3DOMAIN"/>
</dbReference>
<dbReference type="SUPFAM" id="SSF50044">
    <property type="entry name" value="SH3-domain"/>
    <property type="match status" value="1"/>
</dbReference>
<dbReference type="AlphaFoldDB" id="A0A2S5BA15"/>
<evidence type="ECO:0000256" key="1">
    <source>
        <dbReference type="ARBA" id="ARBA00022443"/>
    </source>
</evidence>
<keyword evidence="1 2" id="KW-0728">SH3 domain</keyword>
<name>A0A2S5BA15_9BASI</name>
<dbReference type="STRING" id="741276.A0A2S5BA15"/>
<dbReference type="Gene3D" id="2.30.30.40">
    <property type="entry name" value="SH3 Domains"/>
    <property type="match status" value="1"/>
</dbReference>
<feature type="region of interest" description="Disordered" evidence="3">
    <location>
        <begin position="153"/>
        <end position="193"/>
    </location>
</feature>
<evidence type="ECO:0000313" key="6">
    <source>
        <dbReference type="Proteomes" id="UP000237144"/>
    </source>
</evidence>
<dbReference type="InterPro" id="IPR036028">
    <property type="entry name" value="SH3-like_dom_sf"/>
</dbReference>
<feature type="region of interest" description="Disordered" evidence="3">
    <location>
        <begin position="23"/>
        <end position="132"/>
    </location>
</feature>
<comment type="caution">
    <text evidence="5">The sequence shown here is derived from an EMBL/GenBank/DDBJ whole genome shotgun (WGS) entry which is preliminary data.</text>
</comment>
<feature type="compositionally biased region" description="Low complexity" evidence="3">
    <location>
        <begin position="36"/>
        <end position="51"/>
    </location>
</feature>
<evidence type="ECO:0000256" key="3">
    <source>
        <dbReference type="SAM" id="MobiDB-lite"/>
    </source>
</evidence>
<evidence type="ECO:0000313" key="5">
    <source>
        <dbReference type="EMBL" id="POY73608.1"/>
    </source>
</evidence>
<accession>A0A2S5BA15</accession>
<feature type="compositionally biased region" description="Pro residues" evidence="3">
    <location>
        <begin position="181"/>
        <end position="191"/>
    </location>
</feature>
<dbReference type="EMBL" id="PJQD01000035">
    <property type="protein sequence ID" value="POY73608.1"/>
    <property type="molecule type" value="Genomic_DNA"/>
</dbReference>
<gene>
    <name evidence="5" type="ORF">BMF94_3141</name>
</gene>
<dbReference type="Proteomes" id="UP000237144">
    <property type="component" value="Unassembled WGS sequence"/>
</dbReference>
<feature type="compositionally biased region" description="Low complexity" evidence="3">
    <location>
        <begin position="155"/>
        <end position="180"/>
    </location>
</feature>
<reference evidence="5 6" key="1">
    <citation type="journal article" date="2018" name="Front. Microbiol.">
        <title>Prospects for Fungal Bioremediation of Acidic Radioactive Waste Sites: Characterization and Genome Sequence of Rhodotorula taiwanensis MD1149.</title>
        <authorList>
            <person name="Tkavc R."/>
            <person name="Matrosova V.Y."/>
            <person name="Grichenko O.E."/>
            <person name="Gostincar C."/>
            <person name="Volpe R.P."/>
            <person name="Klimenkova P."/>
            <person name="Gaidamakova E.K."/>
            <person name="Zhou C.E."/>
            <person name="Stewart B.J."/>
            <person name="Lyman M.G."/>
            <person name="Malfatti S.A."/>
            <person name="Rubinfeld B."/>
            <person name="Courtot M."/>
            <person name="Singh J."/>
            <person name="Dalgard C.L."/>
            <person name="Hamilton T."/>
            <person name="Frey K.G."/>
            <person name="Gunde-Cimerman N."/>
            <person name="Dugan L."/>
            <person name="Daly M.J."/>
        </authorList>
    </citation>
    <scope>NUCLEOTIDE SEQUENCE [LARGE SCALE GENOMIC DNA]</scope>
    <source>
        <strain evidence="5 6">MD1149</strain>
    </source>
</reference>
<dbReference type="SMART" id="SM00326">
    <property type="entry name" value="SH3"/>
    <property type="match status" value="1"/>
</dbReference>
<feature type="domain" description="SH3" evidence="4">
    <location>
        <begin position="193"/>
        <end position="249"/>
    </location>
</feature>